<feature type="region of interest" description="Disordered" evidence="1">
    <location>
        <begin position="1"/>
        <end position="153"/>
    </location>
</feature>
<protein>
    <submittedName>
        <fullName evidence="2">RidA/YER057c/UK114 superfamily, group 1</fullName>
    </submittedName>
</protein>
<accession>A0A6J4S2K5</accession>
<evidence type="ECO:0000313" key="2">
    <source>
        <dbReference type="EMBL" id="CAA9487764.1"/>
    </source>
</evidence>
<sequence>DEHRRALGRAGHQPAGSGGAHRLLRAHGRARGAAPHLRPAPVPRRAGDDRPARDRRRCRVWRPRRAPVRHHAARADQARAGLARPRGADHQIGRVRGERPRLHRPAARRQRRVRADGGSVRRGRPPRAERGGRVRAPARRRGRGRCDRRRPRL</sequence>
<reference evidence="2" key="1">
    <citation type="submission" date="2020-02" db="EMBL/GenBank/DDBJ databases">
        <authorList>
            <person name="Meier V. D."/>
        </authorList>
    </citation>
    <scope>NUCLEOTIDE SEQUENCE</scope>
    <source>
        <strain evidence="2">AVDCRST_MAG39</strain>
    </source>
</reference>
<feature type="non-terminal residue" evidence="2">
    <location>
        <position position="1"/>
    </location>
</feature>
<feature type="compositionally biased region" description="Basic residues" evidence="1">
    <location>
        <begin position="53"/>
        <end position="72"/>
    </location>
</feature>
<proteinExistence type="predicted"/>
<dbReference type="EMBL" id="CADCVW010000024">
    <property type="protein sequence ID" value="CAA9487764.1"/>
    <property type="molecule type" value="Genomic_DNA"/>
</dbReference>
<evidence type="ECO:0000256" key="1">
    <source>
        <dbReference type="SAM" id="MobiDB-lite"/>
    </source>
</evidence>
<dbReference type="AlphaFoldDB" id="A0A6J4S2K5"/>
<gene>
    <name evidence="2" type="ORF">AVDCRST_MAG39-561</name>
</gene>
<feature type="compositionally biased region" description="Basic residues" evidence="1">
    <location>
        <begin position="136"/>
        <end position="153"/>
    </location>
</feature>
<organism evidence="2">
    <name type="scientific">uncultured Sphingomonadaceae bacterium</name>
    <dbReference type="NCBI Taxonomy" id="169976"/>
    <lineage>
        <taxon>Bacteria</taxon>
        <taxon>Pseudomonadati</taxon>
        <taxon>Pseudomonadota</taxon>
        <taxon>Alphaproteobacteria</taxon>
        <taxon>Sphingomonadales</taxon>
        <taxon>Sphingomonadaceae</taxon>
        <taxon>environmental samples</taxon>
    </lineage>
</organism>
<feature type="non-terminal residue" evidence="2">
    <location>
        <position position="153"/>
    </location>
</feature>
<name>A0A6J4S2K5_9SPHN</name>
<feature type="compositionally biased region" description="Basic and acidic residues" evidence="1">
    <location>
        <begin position="86"/>
        <end position="100"/>
    </location>
</feature>
<feature type="compositionally biased region" description="Basic residues" evidence="1">
    <location>
        <begin position="101"/>
        <end position="112"/>
    </location>
</feature>